<name>A0AAV9QP72_9PEZI</name>
<feature type="transmembrane region" description="Helical" evidence="1">
    <location>
        <begin position="25"/>
        <end position="43"/>
    </location>
</feature>
<dbReference type="PANTHER" id="PTHR38488">
    <property type="entry name" value="OXIDOREDUCTASE 9.5 KDA SUBUNIT, PUTATIVE (AFU_ORTHOLOGUE AFUA_5G08980)-RELATED"/>
    <property type="match status" value="1"/>
</dbReference>
<comment type="caution">
    <text evidence="2">The sequence shown here is derived from an EMBL/GenBank/DDBJ whole genome shotgun (WGS) entry which is preliminary data.</text>
</comment>
<dbReference type="EMBL" id="JAXLQG010000001">
    <property type="protein sequence ID" value="KAK5545930.1"/>
    <property type="molecule type" value="Genomic_DNA"/>
</dbReference>
<keyword evidence="3" id="KW-1185">Reference proteome</keyword>
<sequence length="85" mass="9801">MSGVPQRFWGTPIRYLQWAMHEKPAIFWSCVLGGMGPMCFVVVPPLRRWAGDEDPPQIPLTYPGEFSSMPPVHYKLDECPFLRHL</sequence>
<keyword evidence="1" id="KW-1133">Transmembrane helix</keyword>
<protein>
    <submittedName>
        <fullName evidence="2">N19m, NADH-ubiquinone oxidoreductase 9.5 kDa subunit</fullName>
    </submittedName>
</protein>
<organism evidence="2 3">
    <name type="scientific">Vermiconidia calcicola</name>
    <dbReference type="NCBI Taxonomy" id="1690605"/>
    <lineage>
        <taxon>Eukaryota</taxon>
        <taxon>Fungi</taxon>
        <taxon>Dikarya</taxon>
        <taxon>Ascomycota</taxon>
        <taxon>Pezizomycotina</taxon>
        <taxon>Dothideomycetes</taxon>
        <taxon>Dothideomycetidae</taxon>
        <taxon>Mycosphaerellales</taxon>
        <taxon>Extremaceae</taxon>
        <taxon>Vermiconidia</taxon>
    </lineage>
</organism>
<dbReference type="InterPro" id="IPR039961">
    <property type="entry name" value="Nuo9.5"/>
</dbReference>
<accession>A0AAV9QP72</accession>
<dbReference type="Proteomes" id="UP001345827">
    <property type="component" value="Unassembled WGS sequence"/>
</dbReference>
<dbReference type="PANTHER" id="PTHR38488:SF1">
    <property type="entry name" value="OXIDOREDUCTASE 9.5 KDA SUBUNIT, PUTATIVE (AFU_ORTHOLOGUE AFUA_5G08980)-RELATED"/>
    <property type="match status" value="1"/>
</dbReference>
<evidence type="ECO:0000256" key="1">
    <source>
        <dbReference type="SAM" id="Phobius"/>
    </source>
</evidence>
<dbReference type="AlphaFoldDB" id="A0AAV9QP72"/>
<proteinExistence type="predicted"/>
<gene>
    <name evidence="2" type="primary">N19M</name>
    <name evidence="2" type="ORF">LTR25_000940</name>
</gene>
<reference evidence="2 3" key="1">
    <citation type="submission" date="2023-06" db="EMBL/GenBank/DDBJ databases">
        <title>Black Yeasts Isolated from many extreme environments.</title>
        <authorList>
            <person name="Coleine C."/>
            <person name="Stajich J.E."/>
            <person name="Selbmann L."/>
        </authorList>
    </citation>
    <scope>NUCLEOTIDE SEQUENCE [LARGE SCALE GENOMIC DNA]</scope>
    <source>
        <strain evidence="2 3">CCFEE 5887</strain>
    </source>
</reference>
<evidence type="ECO:0000313" key="2">
    <source>
        <dbReference type="EMBL" id="KAK5545930.1"/>
    </source>
</evidence>
<dbReference type="CDD" id="cd22903">
    <property type="entry name" value="NI9M"/>
    <property type="match status" value="1"/>
</dbReference>
<keyword evidence="1" id="KW-0472">Membrane</keyword>
<keyword evidence="1" id="KW-0812">Transmembrane</keyword>
<evidence type="ECO:0000313" key="3">
    <source>
        <dbReference type="Proteomes" id="UP001345827"/>
    </source>
</evidence>